<dbReference type="RefSeq" id="WP_169227803.1">
    <property type="nucleotide sequence ID" value="NZ_JABBGC010000003.1"/>
</dbReference>
<feature type="region of interest" description="Disordered" evidence="1">
    <location>
        <begin position="1"/>
        <end position="25"/>
    </location>
</feature>
<evidence type="ECO:0000313" key="2">
    <source>
        <dbReference type="EMBL" id="NML40720.1"/>
    </source>
</evidence>
<organism evidence="2 3">
    <name type="scientific">Chitinophaga fulva</name>
    <dbReference type="NCBI Taxonomy" id="2728842"/>
    <lineage>
        <taxon>Bacteria</taxon>
        <taxon>Pseudomonadati</taxon>
        <taxon>Bacteroidota</taxon>
        <taxon>Chitinophagia</taxon>
        <taxon>Chitinophagales</taxon>
        <taxon>Chitinophagaceae</taxon>
        <taxon>Chitinophaga</taxon>
    </lineage>
</organism>
<accession>A0A848GVM3</accession>
<keyword evidence="3" id="KW-1185">Reference proteome</keyword>
<gene>
    <name evidence="2" type="ORF">HHL17_26215</name>
</gene>
<comment type="caution">
    <text evidence="2">The sequence shown here is derived from an EMBL/GenBank/DDBJ whole genome shotgun (WGS) entry which is preliminary data.</text>
</comment>
<sequence length="140" mass="16590">MASKKEKKIPAYQREQGNRGPQPPKKRKLIFSMEYLIDVREGQHFKKWEELGHLADMSEMMRHLNKYTCEEALQDGSIKQYGKFPAHSKFTEPKHLPHKNWGSMHITKKSKEVVAGFFDENIFYVVFLDKDHEFYPMADK</sequence>
<name>A0A848GVM3_9BACT</name>
<dbReference type="Proteomes" id="UP000583266">
    <property type="component" value="Unassembled WGS sequence"/>
</dbReference>
<dbReference type="EMBL" id="JABBGC010000003">
    <property type="protein sequence ID" value="NML40720.1"/>
    <property type="molecule type" value="Genomic_DNA"/>
</dbReference>
<evidence type="ECO:0000256" key="1">
    <source>
        <dbReference type="SAM" id="MobiDB-lite"/>
    </source>
</evidence>
<proteinExistence type="predicted"/>
<dbReference type="AlphaFoldDB" id="A0A848GVM3"/>
<evidence type="ECO:0000313" key="3">
    <source>
        <dbReference type="Proteomes" id="UP000583266"/>
    </source>
</evidence>
<reference evidence="2 3" key="1">
    <citation type="submission" date="2020-04" db="EMBL/GenBank/DDBJ databases">
        <title>Chitinophaga sp. G-6-1-13 sp. nov., isolated from soil.</title>
        <authorList>
            <person name="Dahal R.H."/>
            <person name="Chaudhary D.K."/>
        </authorList>
    </citation>
    <scope>NUCLEOTIDE SEQUENCE [LARGE SCALE GENOMIC DNA]</scope>
    <source>
        <strain evidence="2 3">G-6-1-13</strain>
    </source>
</reference>
<protein>
    <submittedName>
        <fullName evidence="2">Uncharacterized protein</fullName>
    </submittedName>
</protein>